<protein>
    <recommendedName>
        <fullName evidence="3">SIS domain-containing protein</fullName>
    </recommendedName>
</protein>
<dbReference type="GO" id="GO:0004476">
    <property type="term" value="F:mannose-6-phosphate isomerase activity"/>
    <property type="evidence" value="ECO:0007669"/>
    <property type="project" value="InterPro"/>
</dbReference>
<dbReference type="EMBL" id="LJUO01000056">
    <property type="protein sequence ID" value="KPK71729.1"/>
    <property type="molecule type" value="Genomic_DNA"/>
</dbReference>
<dbReference type="InterPro" id="IPR046348">
    <property type="entry name" value="SIS_dom_sf"/>
</dbReference>
<accession>A0A0S8GGF0</accession>
<dbReference type="InterPro" id="IPR019490">
    <property type="entry name" value="Glu6P/Mann6P_isomerase_C"/>
</dbReference>
<dbReference type="GO" id="GO:0004347">
    <property type="term" value="F:glucose-6-phosphate isomerase activity"/>
    <property type="evidence" value="ECO:0007669"/>
    <property type="project" value="InterPro"/>
</dbReference>
<dbReference type="NCBIfam" id="NF006426">
    <property type="entry name" value="PRK08674.1-6"/>
    <property type="match status" value="1"/>
</dbReference>
<dbReference type="PROSITE" id="PS51464">
    <property type="entry name" value="SIS"/>
    <property type="match status" value="1"/>
</dbReference>
<organism evidence="4 5">
    <name type="scientific">candidate division WOR_3 bacterium SM23_60</name>
    <dbReference type="NCBI Taxonomy" id="1703780"/>
    <lineage>
        <taxon>Bacteria</taxon>
        <taxon>Bacteria division WOR-3</taxon>
    </lineage>
</organism>
<name>A0A0S8GGF0_UNCW3</name>
<dbReference type="InterPro" id="IPR001347">
    <property type="entry name" value="SIS_dom"/>
</dbReference>
<dbReference type="Pfam" id="PF10432">
    <property type="entry name" value="bact-PGI_C"/>
    <property type="match status" value="1"/>
</dbReference>
<reference evidence="4 5" key="1">
    <citation type="journal article" date="2015" name="Microbiome">
        <title>Genomic resolution of linkages in carbon, nitrogen, and sulfur cycling among widespread estuary sediment bacteria.</title>
        <authorList>
            <person name="Baker B.J."/>
            <person name="Lazar C.S."/>
            <person name="Teske A.P."/>
            <person name="Dick G.J."/>
        </authorList>
    </citation>
    <scope>NUCLEOTIDE SEQUENCE [LARGE SCALE GENOMIC DNA]</scope>
    <source>
        <strain evidence="4">SM23_60</strain>
    </source>
</reference>
<dbReference type="CDD" id="cd05637">
    <property type="entry name" value="SIS_PGI_PMI_2"/>
    <property type="match status" value="1"/>
</dbReference>
<evidence type="ECO:0000259" key="3">
    <source>
        <dbReference type="PROSITE" id="PS51464"/>
    </source>
</evidence>
<evidence type="ECO:0000256" key="1">
    <source>
        <dbReference type="ARBA" id="ARBA00010523"/>
    </source>
</evidence>
<dbReference type="Proteomes" id="UP000051096">
    <property type="component" value="Unassembled WGS sequence"/>
</dbReference>
<dbReference type="NCBIfam" id="NF006423">
    <property type="entry name" value="PRK08674.1-2"/>
    <property type="match status" value="1"/>
</dbReference>
<comment type="similarity">
    <text evidence="1">Belongs to the PGI/PMI family.</text>
</comment>
<dbReference type="Gene3D" id="3.40.50.10490">
    <property type="entry name" value="Glucose-6-phosphate isomerase like protein, domain 1"/>
    <property type="match status" value="2"/>
</dbReference>
<feature type="domain" description="SIS" evidence="3">
    <location>
        <begin position="20"/>
        <end position="151"/>
    </location>
</feature>
<gene>
    <name evidence="4" type="ORF">AMJ87_06820</name>
</gene>
<keyword evidence="2" id="KW-0413">Isomerase</keyword>
<evidence type="ECO:0000313" key="5">
    <source>
        <dbReference type="Proteomes" id="UP000051096"/>
    </source>
</evidence>
<comment type="caution">
    <text evidence="4">The sequence shown here is derived from an EMBL/GenBank/DDBJ whole genome shotgun (WGS) entry which is preliminary data.</text>
</comment>
<dbReference type="InterPro" id="IPR035484">
    <property type="entry name" value="SIS_PGI/PMI_1"/>
</dbReference>
<proteinExistence type="inferred from homology"/>
<evidence type="ECO:0000313" key="4">
    <source>
        <dbReference type="EMBL" id="KPK71729.1"/>
    </source>
</evidence>
<dbReference type="NCBIfam" id="TIGR02128">
    <property type="entry name" value="G6PI_arch"/>
    <property type="match status" value="1"/>
</dbReference>
<dbReference type="CDD" id="cd05017">
    <property type="entry name" value="SIS_PGI_PMI_1"/>
    <property type="match status" value="1"/>
</dbReference>
<dbReference type="AlphaFoldDB" id="A0A0S8GGF0"/>
<sequence length="324" mass="37031">MKRIIESLPQQIKEAAHVVPKRRMRSGVIERVLVCGMGGSGISGEILQSLYPRCHIIPNKAYSIPEYIDNRALAIVISYSGNTEETLSNYKQLRRRNARIVTISSNGKLMRKESDLKIRVPGGLPPRGALGYLFTPLPGVLYRYRLIHTDPERALLNCASFLRKQRRRIEAKAKTIAAKIVNHLPLIYANSDPFLTVAKRWQCQFNENSKMLAHINVFPEMNHNEIVGLGRPRQLNKHIVAIFLNDPYAHIRNRARVAIVQRIINNMFNAVINVQPQGTSKLQRLFWTIWLGDFVSYYCAVRSKVDPLPVARIDHLKEKLAQLK</sequence>
<dbReference type="GO" id="GO:1901135">
    <property type="term" value="P:carbohydrate derivative metabolic process"/>
    <property type="evidence" value="ECO:0007669"/>
    <property type="project" value="InterPro"/>
</dbReference>
<evidence type="ECO:0000256" key="2">
    <source>
        <dbReference type="ARBA" id="ARBA00023235"/>
    </source>
</evidence>
<dbReference type="GO" id="GO:0097367">
    <property type="term" value="F:carbohydrate derivative binding"/>
    <property type="evidence" value="ECO:0007669"/>
    <property type="project" value="InterPro"/>
</dbReference>
<dbReference type="SUPFAM" id="SSF53697">
    <property type="entry name" value="SIS domain"/>
    <property type="match status" value="1"/>
</dbReference>
<dbReference type="Pfam" id="PF01380">
    <property type="entry name" value="SIS"/>
    <property type="match status" value="1"/>
</dbReference>
<dbReference type="PATRIC" id="fig|1703780.3.peg.8"/>
<dbReference type="GO" id="GO:0005975">
    <property type="term" value="P:carbohydrate metabolic process"/>
    <property type="evidence" value="ECO:0007669"/>
    <property type="project" value="InterPro"/>
</dbReference>